<dbReference type="PROSITE" id="PS50929">
    <property type="entry name" value="ABC_TM1F"/>
    <property type="match status" value="1"/>
</dbReference>
<evidence type="ECO:0000256" key="2">
    <source>
        <dbReference type="ARBA" id="ARBA00022448"/>
    </source>
</evidence>
<feature type="transmembrane region" description="Helical" evidence="9">
    <location>
        <begin position="159"/>
        <end position="178"/>
    </location>
</feature>
<feature type="transmembrane region" description="Helical" evidence="9">
    <location>
        <begin position="237"/>
        <end position="262"/>
    </location>
</feature>
<dbReference type="InterPro" id="IPR027417">
    <property type="entry name" value="P-loop_NTPase"/>
</dbReference>
<evidence type="ECO:0000313" key="12">
    <source>
        <dbReference type="EMBL" id="SET09636.1"/>
    </source>
</evidence>
<dbReference type="PROSITE" id="PS00211">
    <property type="entry name" value="ABC_TRANSPORTER_1"/>
    <property type="match status" value="1"/>
</dbReference>
<sequence>MYRLRFIKPFLKAYKWHYLFGLFWLLLVNIMQLIIPRILGSVSDGLAEGILDSSGLLRYVGIILAFALVIVISRFMWRIYIIGTSRRLEYFLRNRLVEHLQKLSPEYFNHHKTGDLMAHATNDINAIRMAFGPGIIMITDALVISIITIFLMINQVGWQLTLIALIPLPFLATGAGFFGKVIHKRFKNVQEAFSNLTDKVQENLSGIRVVKAFVQEQAEIKKFNEASQHHVNMNMRLIVIWGALFPLIQVIATLSMVLILFFGGRAVISGRISIGDFVAFNSYLGLMIWPMMAIGWVINVIQRGTASLDRVNEILSEKPDITDAKDAVELDIQGEIEFKNLTFEYVKGIPVLKNINLKIEKGKTLAIIGRTGSGKTTLVNLLLRMANPPKGTLFIDGVDINKIKLRSLRENIGYVPQDNFLFSTTIEENIAFGLKDYTFEQVEEVAKIAQVYDNIMDFPDKFGTILGERGVTLSGGQKQRVSIARAIIKEPAILILDDSLSAVDTHTEEEILKGLKKIMASRTSIIISHRVSTVKEADEIIVMDDGEIVERGTHEELVAQGGLYYQLHIKQLLEEKVNMA</sequence>
<dbReference type="STRING" id="1120990.SAMN03080614_104715"/>
<dbReference type="PROSITE" id="PS50893">
    <property type="entry name" value="ABC_TRANSPORTER_2"/>
    <property type="match status" value="1"/>
</dbReference>
<dbReference type="InterPro" id="IPR011527">
    <property type="entry name" value="ABC1_TM_dom"/>
</dbReference>
<dbReference type="SUPFAM" id="SSF52540">
    <property type="entry name" value="P-loop containing nucleoside triphosphate hydrolases"/>
    <property type="match status" value="1"/>
</dbReference>
<dbReference type="InterPro" id="IPR036640">
    <property type="entry name" value="ABC1_TM_sf"/>
</dbReference>
<dbReference type="PANTHER" id="PTHR43394">
    <property type="entry name" value="ATP-DEPENDENT PERMEASE MDL1, MITOCHONDRIAL"/>
    <property type="match status" value="1"/>
</dbReference>
<dbReference type="GO" id="GO:0005886">
    <property type="term" value="C:plasma membrane"/>
    <property type="evidence" value="ECO:0007669"/>
    <property type="project" value="UniProtKB-SubCell"/>
</dbReference>
<dbReference type="OrthoDB" id="9762778at2"/>
<dbReference type="FunFam" id="3.40.50.300:FF:000221">
    <property type="entry name" value="Multidrug ABC transporter ATP-binding protein"/>
    <property type="match status" value="1"/>
</dbReference>
<evidence type="ECO:0000256" key="1">
    <source>
        <dbReference type="ARBA" id="ARBA00004651"/>
    </source>
</evidence>
<evidence type="ECO:0000256" key="5">
    <source>
        <dbReference type="ARBA" id="ARBA00022741"/>
    </source>
</evidence>
<accession>A0A1I0BRW0</accession>
<feature type="transmembrane region" description="Helical" evidence="9">
    <location>
        <begin position="134"/>
        <end position="153"/>
    </location>
</feature>
<evidence type="ECO:0000256" key="6">
    <source>
        <dbReference type="ARBA" id="ARBA00022840"/>
    </source>
</evidence>
<comment type="subcellular location">
    <subcellularLocation>
        <location evidence="1">Cell membrane</location>
        <topology evidence="1">Multi-pass membrane protein</topology>
    </subcellularLocation>
</comment>
<dbReference type="SMART" id="SM00382">
    <property type="entry name" value="AAA"/>
    <property type="match status" value="1"/>
</dbReference>
<dbReference type="PANTHER" id="PTHR43394:SF1">
    <property type="entry name" value="ATP-BINDING CASSETTE SUB-FAMILY B MEMBER 10, MITOCHONDRIAL"/>
    <property type="match status" value="1"/>
</dbReference>
<dbReference type="EMBL" id="FOIF01000047">
    <property type="protein sequence ID" value="SET09636.1"/>
    <property type="molecule type" value="Genomic_DNA"/>
</dbReference>
<keyword evidence="5" id="KW-0547">Nucleotide-binding</keyword>
<keyword evidence="8 9" id="KW-0472">Membrane</keyword>
<evidence type="ECO:0000259" key="11">
    <source>
        <dbReference type="PROSITE" id="PS50929"/>
    </source>
</evidence>
<dbReference type="Pfam" id="PF00664">
    <property type="entry name" value="ABC_membrane"/>
    <property type="match status" value="1"/>
</dbReference>
<dbReference type="InterPro" id="IPR003439">
    <property type="entry name" value="ABC_transporter-like_ATP-bd"/>
</dbReference>
<evidence type="ECO:0000256" key="8">
    <source>
        <dbReference type="ARBA" id="ARBA00023136"/>
    </source>
</evidence>
<dbReference type="InterPro" id="IPR017871">
    <property type="entry name" value="ABC_transporter-like_CS"/>
</dbReference>
<dbReference type="RefSeq" id="WP_091351244.1">
    <property type="nucleotide sequence ID" value="NZ_FOIF01000047.1"/>
</dbReference>
<evidence type="ECO:0000256" key="9">
    <source>
        <dbReference type="SAM" id="Phobius"/>
    </source>
</evidence>
<proteinExistence type="predicted"/>
<feature type="domain" description="ABC transmembrane type-1" evidence="11">
    <location>
        <begin position="19"/>
        <end position="303"/>
    </location>
</feature>
<keyword evidence="6 12" id="KW-0067">ATP-binding</keyword>
<dbReference type="CDD" id="cd18541">
    <property type="entry name" value="ABC_6TM_TmrB_like"/>
    <property type="match status" value="1"/>
</dbReference>
<evidence type="ECO:0000256" key="7">
    <source>
        <dbReference type="ARBA" id="ARBA00022989"/>
    </source>
</evidence>
<keyword evidence="7 9" id="KW-1133">Transmembrane helix</keyword>
<evidence type="ECO:0000259" key="10">
    <source>
        <dbReference type="PROSITE" id="PS50893"/>
    </source>
</evidence>
<dbReference type="GO" id="GO:0005524">
    <property type="term" value="F:ATP binding"/>
    <property type="evidence" value="ECO:0007669"/>
    <property type="project" value="UniProtKB-KW"/>
</dbReference>
<feature type="transmembrane region" description="Helical" evidence="9">
    <location>
        <begin position="16"/>
        <end position="36"/>
    </location>
</feature>
<feature type="transmembrane region" description="Helical" evidence="9">
    <location>
        <begin position="56"/>
        <end position="77"/>
    </location>
</feature>
<organism evidence="12 13">
    <name type="scientific">Anaerobranca gottschalkii DSM 13577</name>
    <dbReference type="NCBI Taxonomy" id="1120990"/>
    <lineage>
        <taxon>Bacteria</taxon>
        <taxon>Bacillati</taxon>
        <taxon>Bacillota</taxon>
        <taxon>Clostridia</taxon>
        <taxon>Eubacteriales</taxon>
        <taxon>Proteinivoracaceae</taxon>
        <taxon>Anaerobranca</taxon>
    </lineage>
</organism>
<dbReference type="FunFam" id="1.20.1560.10:FF:000011">
    <property type="entry name" value="Multidrug ABC transporter ATP-binding protein"/>
    <property type="match status" value="1"/>
</dbReference>
<dbReference type="Gene3D" id="3.40.50.300">
    <property type="entry name" value="P-loop containing nucleotide triphosphate hydrolases"/>
    <property type="match status" value="1"/>
</dbReference>
<dbReference type="Gene3D" id="1.20.1560.10">
    <property type="entry name" value="ABC transporter type 1, transmembrane domain"/>
    <property type="match status" value="1"/>
</dbReference>
<dbReference type="SUPFAM" id="SSF90123">
    <property type="entry name" value="ABC transporter transmembrane region"/>
    <property type="match status" value="1"/>
</dbReference>
<evidence type="ECO:0000256" key="4">
    <source>
        <dbReference type="ARBA" id="ARBA00022692"/>
    </source>
</evidence>
<gene>
    <name evidence="12" type="ORF">SAMN03080614_104715</name>
</gene>
<dbReference type="InterPro" id="IPR003593">
    <property type="entry name" value="AAA+_ATPase"/>
</dbReference>
<dbReference type="AlphaFoldDB" id="A0A1I0BRW0"/>
<keyword evidence="13" id="KW-1185">Reference proteome</keyword>
<feature type="transmembrane region" description="Helical" evidence="9">
    <location>
        <begin position="282"/>
        <end position="301"/>
    </location>
</feature>
<evidence type="ECO:0000256" key="3">
    <source>
        <dbReference type="ARBA" id="ARBA00022475"/>
    </source>
</evidence>
<dbReference type="GO" id="GO:0015421">
    <property type="term" value="F:ABC-type oligopeptide transporter activity"/>
    <property type="evidence" value="ECO:0007669"/>
    <property type="project" value="TreeGrafter"/>
</dbReference>
<name>A0A1I0BRW0_9FIRM</name>
<dbReference type="Pfam" id="PF00005">
    <property type="entry name" value="ABC_tran"/>
    <property type="match status" value="1"/>
</dbReference>
<keyword evidence="3" id="KW-1003">Cell membrane</keyword>
<dbReference type="InterPro" id="IPR039421">
    <property type="entry name" value="Type_1_exporter"/>
</dbReference>
<dbReference type="GO" id="GO:0016887">
    <property type="term" value="F:ATP hydrolysis activity"/>
    <property type="evidence" value="ECO:0007669"/>
    <property type="project" value="InterPro"/>
</dbReference>
<dbReference type="Proteomes" id="UP000243819">
    <property type="component" value="Unassembled WGS sequence"/>
</dbReference>
<keyword evidence="2" id="KW-0813">Transport</keyword>
<reference evidence="13" key="1">
    <citation type="submission" date="2016-10" db="EMBL/GenBank/DDBJ databases">
        <authorList>
            <person name="Varghese N."/>
            <person name="Submissions S."/>
        </authorList>
    </citation>
    <scope>NUCLEOTIDE SEQUENCE [LARGE SCALE GENOMIC DNA]</scope>
    <source>
        <strain evidence="13">DSM 13577</strain>
    </source>
</reference>
<protein>
    <submittedName>
        <fullName evidence="12">ATP-binding cassette, subfamily B</fullName>
    </submittedName>
</protein>
<evidence type="ECO:0000313" key="13">
    <source>
        <dbReference type="Proteomes" id="UP000243819"/>
    </source>
</evidence>
<feature type="domain" description="ABC transporter" evidence="10">
    <location>
        <begin position="336"/>
        <end position="570"/>
    </location>
</feature>
<keyword evidence="4 9" id="KW-0812">Transmembrane</keyword>